<feature type="domain" description="Xaa-Pro dipeptidyl-peptidase C-terminal" evidence="3">
    <location>
        <begin position="366"/>
        <end position="627"/>
    </location>
</feature>
<dbReference type="Gene3D" id="2.60.120.260">
    <property type="entry name" value="Galactose-binding domain-like"/>
    <property type="match status" value="1"/>
</dbReference>
<dbReference type="Gene3D" id="1.10.3020.10">
    <property type="entry name" value="alpha-amino acid ester hydrolase ( Helical cap domain)"/>
    <property type="match status" value="1"/>
</dbReference>
<sequence>MSDLFWRTILSTVLNLLMAVYLQASGQAADSVRAHYQKIEYRIPMRDGIMLYTAVYVPRNASSTNTYPILMQRTCFGSTPYGADQYKVALGPSPTLQADGYIFVYQDVRGRWASEGRWTNMTPIVSDGQESPTSTRIDESTDTYDTIDWLLHHVRYHNGRVGLWGMSYAGFYAIAGSINAHPALKASSPQAPIADFFREDIHHNGAFTQVTLLAYPLFGDRPSCPTTKPWFLKNWIDTGKETEYSWHVKLGPLVNAQPYLAKNLFWQQTVEHPNYDTFWQARNILPHLRTIRPAVLVVGGWFDAENLYGPLSIYKTLAQRSPSARPMLVMGPFGHRGWSEETGHTLHNDLYFGDSLATYYQRNLEAPFFHHYLKGTGDDKTGLPAVTLFDTGQKTWRTFSEWPTTNSRRFRWYLSPNGQLSTQESNPTGFRDYISDPAHPVPYCEATLTAEPDFSALASYMSADQRFASNRPDVLTFQTDVLTDNLTVGGEITVRLAVSTTGTDADWVVKLIDVYPSDEPNHPYQANPNTQLANYQQMVRSEVMRGRFRNSFEQPESFTPNQVTNVAFQLQDVLHTFKKGHRMMIQVQSSWFPLIDRNPQTFLKNSYKARASDFKSARHRVYGSSVLEVNTVP</sequence>
<keyword evidence="2" id="KW-0732">Signal</keyword>
<dbReference type="Pfam" id="PF08530">
    <property type="entry name" value="PepX_C"/>
    <property type="match status" value="1"/>
</dbReference>
<accession>A0A6L9L963</accession>
<proteinExistence type="predicted"/>
<evidence type="ECO:0000256" key="1">
    <source>
        <dbReference type="ARBA" id="ARBA00022801"/>
    </source>
</evidence>
<dbReference type="InterPro" id="IPR000383">
    <property type="entry name" value="Xaa-Pro-like_dom"/>
</dbReference>
<protein>
    <submittedName>
        <fullName evidence="4">CocE/NonD family hydrolase</fullName>
    </submittedName>
</protein>
<dbReference type="GO" id="GO:0008239">
    <property type="term" value="F:dipeptidyl-peptidase activity"/>
    <property type="evidence" value="ECO:0007669"/>
    <property type="project" value="InterPro"/>
</dbReference>
<name>A0A6L9L963_9BACT</name>
<evidence type="ECO:0000259" key="3">
    <source>
        <dbReference type="SMART" id="SM00939"/>
    </source>
</evidence>
<dbReference type="SMART" id="SM00939">
    <property type="entry name" value="PepX_C"/>
    <property type="match status" value="1"/>
</dbReference>
<dbReference type="Gene3D" id="3.40.50.1820">
    <property type="entry name" value="alpha/beta hydrolase"/>
    <property type="match status" value="1"/>
</dbReference>
<dbReference type="Pfam" id="PF02129">
    <property type="entry name" value="Peptidase_S15"/>
    <property type="match status" value="1"/>
</dbReference>
<dbReference type="AlphaFoldDB" id="A0A6L9L963"/>
<dbReference type="InterPro" id="IPR013736">
    <property type="entry name" value="Xaa-Pro_dipept_C"/>
</dbReference>
<dbReference type="InterPro" id="IPR008979">
    <property type="entry name" value="Galactose-bd-like_sf"/>
</dbReference>
<dbReference type="InterPro" id="IPR029058">
    <property type="entry name" value="AB_hydrolase_fold"/>
</dbReference>
<dbReference type="NCBIfam" id="TIGR00976">
    <property type="entry name" value="CocE_NonD"/>
    <property type="match status" value="1"/>
</dbReference>
<dbReference type="SUPFAM" id="SSF53474">
    <property type="entry name" value="alpha/beta-Hydrolases"/>
    <property type="match status" value="1"/>
</dbReference>
<feature type="chain" id="PRO_5027058168" evidence="2">
    <location>
        <begin position="25"/>
        <end position="633"/>
    </location>
</feature>
<evidence type="ECO:0000313" key="4">
    <source>
        <dbReference type="EMBL" id="NDU96017.1"/>
    </source>
</evidence>
<reference evidence="4 5" key="1">
    <citation type="submission" date="2020-02" db="EMBL/GenBank/DDBJ databases">
        <title>Draft genome sequence of two Spirosoma agri KCTC 52727 and Spirosoma terrae KCTC 52035.</title>
        <authorList>
            <person name="Rojas J."/>
            <person name="Ambika Manirajan B."/>
            <person name="Suarez C."/>
            <person name="Ratering S."/>
            <person name="Schnell S."/>
        </authorList>
    </citation>
    <scope>NUCLEOTIDE SEQUENCE [LARGE SCALE GENOMIC DNA]</scope>
    <source>
        <strain evidence="4 5">KCTC 52035</strain>
    </source>
</reference>
<dbReference type="Proteomes" id="UP000474175">
    <property type="component" value="Unassembled WGS sequence"/>
</dbReference>
<comment type="caution">
    <text evidence="4">The sequence shown here is derived from an EMBL/GenBank/DDBJ whole genome shotgun (WGS) entry which is preliminary data.</text>
</comment>
<gene>
    <name evidence="4" type="ORF">GK108_14130</name>
</gene>
<evidence type="ECO:0000256" key="2">
    <source>
        <dbReference type="SAM" id="SignalP"/>
    </source>
</evidence>
<evidence type="ECO:0000313" key="5">
    <source>
        <dbReference type="Proteomes" id="UP000474175"/>
    </source>
</evidence>
<keyword evidence="5" id="KW-1185">Reference proteome</keyword>
<dbReference type="InterPro" id="IPR005674">
    <property type="entry name" value="CocE/Ser_esterase"/>
</dbReference>
<dbReference type="EMBL" id="JAAFZH010000005">
    <property type="protein sequence ID" value="NDU96017.1"/>
    <property type="molecule type" value="Genomic_DNA"/>
</dbReference>
<feature type="signal peptide" evidence="2">
    <location>
        <begin position="1"/>
        <end position="24"/>
    </location>
</feature>
<organism evidence="4 5">
    <name type="scientific">Spirosoma terrae</name>
    <dbReference type="NCBI Taxonomy" id="1968276"/>
    <lineage>
        <taxon>Bacteria</taxon>
        <taxon>Pseudomonadati</taxon>
        <taxon>Bacteroidota</taxon>
        <taxon>Cytophagia</taxon>
        <taxon>Cytophagales</taxon>
        <taxon>Cytophagaceae</taxon>
        <taxon>Spirosoma</taxon>
    </lineage>
</organism>
<dbReference type="SUPFAM" id="SSF49785">
    <property type="entry name" value="Galactose-binding domain-like"/>
    <property type="match status" value="1"/>
</dbReference>
<keyword evidence="1 4" id="KW-0378">Hydrolase</keyword>
<dbReference type="RefSeq" id="WP_163949217.1">
    <property type="nucleotide sequence ID" value="NZ_JAAFZH010000005.1"/>
</dbReference>